<organism evidence="2 3">
    <name type="scientific">Phytophthora fragariae</name>
    <dbReference type="NCBI Taxonomy" id="53985"/>
    <lineage>
        <taxon>Eukaryota</taxon>
        <taxon>Sar</taxon>
        <taxon>Stramenopiles</taxon>
        <taxon>Oomycota</taxon>
        <taxon>Peronosporomycetes</taxon>
        <taxon>Peronosporales</taxon>
        <taxon>Peronosporaceae</taxon>
        <taxon>Phytophthora</taxon>
    </lineage>
</organism>
<feature type="signal peptide" evidence="1">
    <location>
        <begin position="1"/>
        <end position="15"/>
    </location>
</feature>
<gene>
    <name evidence="2" type="ORF">PF011_g10306</name>
</gene>
<protein>
    <submittedName>
        <fullName evidence="2">Uncharacterized protein</fullName>
    </submittedName>
</protein>
<dbReference type="EMBL" id="QXFW01000537">
    <property type="protein sequence ID" value="KAE9009373.1"/>
    <property type="molecule type" value="Genomic_DNA"/>
</dbReference>
<dbReference type="Proteomes" id="UP000460718">
    <property type="component" value="Unassembled WGS sequence"/>
</dbReference>
<accession>A0A6A3L0R1</accession>
<dbReference type="Gene3D" id="3.80.10.10">
    <property type="entry name" value="Ribonuclease Inhibitor"/>
    <property type="match status" value="1"/>
</dbReference>
<evidence type="ECO:0000256" key="1">
    <source>
        <dbReference type="SAM" id="SignalP"/>
    </source>
</evidence>
<comment type="caution">
    <text evidence="2">The sequence shown here is derived from an EMBL/GenBank/DDBJ whole genome shotgun (WGS) entry which is preliminary data.</text>
</comment>
<evidence type="ECO:0000313" key="2">
    <source>
        <dbReference type="EMBL" id="KAE9009373.1"/>
    </source>
</evidence>
<dbReference type="SUPFAM" id="SSF52047">
    <property type="entry name" value="RNI-like"/>
    <property type="match status" value="1"/>
</dbReference>
<proteinExistence type="predicted"/>
<dbReference type="InterPro" id="IPR032675">
    <property type="entry name" value="LRR_dom_sf"/>
</dbReference>
<sequence length="391" mass="43331">MTSLALLARIGFGAAVGHSWPLSPVDCWVRLDIVSLRPSMAQQLQTRRALLELICQLSVTPSCRWEESFESLWWPAVLRPADFKDEKYLETVRDVGAAPKFALFMGKPTLEGVQMFSSCRWTLKGCWTKRTDSSLSVCSIVDGMGGLLAMGDTSEEEEEDFHRIEFEVTSLWFGNCRFLSASDALESLAEMVTLPSSTIRNLMLPGVYLNSLRNPAGLQSFQSFSRQVLAPSSPLRSLDLTRVGIDGNCMTALCSVLRYSSPLVKLSVGYTTRGAHSNSRLLWAWIFLSVFHVDSGSGLEHVDVSGLQLQAQDVEALVAMLESPHPGRILVLLQDGRLPEGEGCEECELPPERLFVRLLDGSQAWTNPGYSAAWPQLLPGTLQALWFWLGR</sequence>
<keyword evidence="1" id="KW-0732">Signal</keyword>
<reference evidence="2 3" key="1">
    <citation type="submission" date="2018-09" db="EMBL/GenBank/DDBJ databases">
        <title>Genomic investigation of the strawberry pathogen Phytophthora fragariae indicates pathogenicity is determined by transcriptional variation in three key races.</title>
        <authorList>
            <person name="Adams T.M."/>
            <person name="Armitage A.D."/>
            <person name="Sobczyk M.K."/>
            <person name="Bates H.J."/>
            <person name="Dunwell J.M."/>
            <person name="Nellist C.F."/>
            <person name="Harrison R.J."/>
        </authorList>
    </citation>
    <scope>NUCLEOTIDE SEQUENCE [LARGE SCALE GENOMIC DNA]</scope>
    <source>
        <strain evidence="2 3">SCRP245</strain>
    </source>
</reference>
<dbReference type="AlphaFoldDB" id="A0A6A3L0R1"/>
<evidence type="ECO:0000313" key="3">
    <source>
        <dbReference type="Proteomes" id="UP000460718"/>
    </source>
</evidence>
<name>A0A6A3L0R1_9STRA</name>
<feature type="chain" id="PRO_5025332059" evidence="1">
    <location>
        <begin position="16"/>
        <end position="391"/>
    </location>
</feature>